<dbReference type="AlphaFoldDB" id="A0A6C0BHQ5"/>
<sequence length="149" mass="18035">MASETPQKSKHSTWYQVHTDISILNLWCDSCNEIIFSEEIITCPHCGGEADLRNDLTPEQIDIIMCDIEECCHFVGEQEDDYDMEKEMEAHKIFESRIRTYDWWYGDRCQIQFMWYELQEQPWSIPGYFNCARRYFTYAYKMAYHLNDY</sequence>
<organism evidence="1">
    <name type="scientific">viral metagenome</name>
    <dbReference type="NCBI Taxonomy" id="1070528"/>
    <lineage>
        <taxon>unclassified sequences</taxon>
        <taxon>metagenomes</taxon>
        <taxon>organismal metagenomes</taxon>
    </lineage>
</organism>
<reference evidence="1" key="1">
    <citation type="journal article" date="2020" name="Nature">
        <title>Giant virus diversity and host interactions through global metagenomics.</title>
        <authorList>
            <person name="Schulz F."/>
            <person name="Roux S."/>
            <person name="Paez-Espino D."/>
            <person name="Jungbluth S."/>
            <person name="Walsh D.A."/>
            <person name="Denef V.J."/>
            <person name="McMahon K.D."/>
            <person name="Konstantinidis K.T."/>
            <person name="Eloe-Fadrosh E.A."/>
            <person name="Kyrpides N.C."/>
            <person name="Woyke T."/>
        </authorList>
    </citation>
    <scope>NUCLEOTIDE SEQUENCE</scope>
    <source>
        <strain evidence="1">GVMAG-M-3300013004-44</strain>
    </source>
</reference>
<name>A0A6C0BHQ5_9ZZZZ</name>
<evidence type="ECO:0000313" key="1">
    <source>
        <dbReference type="EMBL" id="QHS91261.1"/>
    </source>
</evidence>
<dbReference type="EMBL" id="MN739157">
    <property type="protein sequence ID" value="QHS91261.1"/>
    <property type="molecule type" value="Genomic_DNA"/>
</dbReference>
<accession>A0A6C0BHQ5</accession>
<proteinExistence type="predicted"/>
<protein>
    <submittedName>
        <fullName evidence="1">Uncharacterized protein</fullName>
    </submittedName>
</protein>